<dbReference type="AlphaFoldDB" id="A0A0T6DUH2"/>
<dbReference type="NCBIfam" id="TIGR01560">
    <property type="entry name" value="put_DNA_pack"/>
    <property type="match status" value="1"/>
</dbReference>
<comment type="caution">
    <text evidence="1">The sequence shown here is derived from an EMBL/GenBank/DDBJ whole genome shotgun (WGS) entry which is preliminary data.</text>
</comment>
<dbReference type="InterPro" id="IPR021146">
    <property type="entry name" value="Phage_gp6-like_head-tail"/>
</dbReference>
<gene>
    <name evidence="1" type="ORF">AS194_03990</name>
</gene>
<sequence>MITASITLEQAKSHLRVTHEIDDTYIAGLIPTSFQLIADELDRELTDDICLTPSGQLSESLRHAALLVIGDLYQNREAQQTEQLHMNHALDRLLNKYRKMGV</sequence>
<dbReference type="STRING" id="554343.AS194_03990"/>
<dbReference type="CDD" id="cd08054">
    <property type="entry name" value="gp6"/>
    <property type="match status" value="1"/>
</dbReference>
<reference evidence="1 2" key="1">
    <citation type="submission" date="2015-11" db="EMBL/GenBank/DDBJ databases">
        <title>Permanent draft genome of Psychrobacter piscatorii LQ58.</title>
        <authorList>
            <person name="Zhou M."/>
            <person name="Dong B."/>
            <person name="Liu Q."/>
        </authorList>
    </citation>
    <scope>NUCLEOTIDE SEQUENCE [LARGE SCALE GENOMIC DNA]</scope>
    <source>
        <strain evidence="1 2">LQ58</strain>
    </source>
</reference>
<dbReference type="InterPro" id="IPR006450">
    <property type="entry name" value="Phage_HK97_gp6-like"/>
</dbReference>
<dbReference type="Pfam" id="PF05135">
    <property type="entry name" value="Phage_connect_1"/>
    <property type="match status" value="1"/>
</dbReference>
<dbReference type="EMBL" id="LNDJ01000013">
    <property type="protein sequence ID" value="KRU23537.1"/>
    <property type="molecule type" value="Genomic_DNA"/>
</dbReference>
<evidence type="ECO:0000313" key="2">
    <source>
        <dbReference type="Proteomes" id="UP000051202"/>
    </source>
</evidence>
<dbReference type="Gene3D" id="1.10.3230.30">
    <property type="entry name" value="Phage gp6-like head-tail connector protein"/>
    <property type="match status" value="1"/>
</dbReference>
<evidence type="ECO:0000313" key="1">
    <source>
        <dbReference type="EMBL" id="KRU23537.1"/>
    </source>
</evidence>
<name>A0A0T6DUH2_9GAMM</name>
<organism evidence="1 2">
    <name type="scientific">Psychrobacter piscatorii</name>
    <dbReference type="NCBI Taxonomy" id="554343"/>
    <lineage>
        <taxon>Bacteria</taxon>
        <taxon>Pseudomonadati</taxon>
        <taxon>Pseudomonadota</taxon>
        <taxon>Gammaproteobacteria</taxon>
        <taxon>Moraxellales</taxon>
        <taxon>Moraxellaceae</taxon>
        <taxon>Psychrobacter</taxon>
    </lineage>
</organism>
<protein>
    <recommendedName>
        <fullName evidence="3">DNA packaging protein</fullName>
    </recommendedName>
</protein>
<accession>A0A0T6DUH2</accession>
<evidence type="ECO:0008006" key="3">
    <source>
        <dbReference type="Google" id="ProtNLM"/>
    </source>
</evidence>
<dbReference type="Proteomes" id="UP000051202">
    <property type="component" value="Unassembled WGS sequence"/>
</dbReference>
<dbReference type="RefSeq" id="WP_058023696.1">
    <property type="nucleotide sequence ID" value="NZ_LNDJ01000013.1"/>
</dbReference>
<proteinExistence type="predicted"/>
<keyword evidence="2" id="KW-1185">Reference proteome</keyword>